<sequence>MHAFQRDKPLVVVHVEATQVERFRSKLDKDGVASGGGTRVVLVDNPLLFVQCDGLQSQARVEHMCGGGRIAAHRLYIITSVCLDPSWMPHSHDLLPLQRTSVFRVVAYPNHLQTKLVDLLHEHGYATHPTKHTHELHVVAAPRAAPYFYFGVLAVVSKAPPTPSEAGSTVVEAIPCRAYFKLQEACRGGSMQLLPPQDGFRAIDIGASPGGWTSFLSRNGASCVVAVDPGMLTIPVDGVSIIHLNMLVEAALPQLSEMELFDLCVCDINVRPRSMAKLIRSVLPFLTARAKVILTLKLGRRPTETAVQQAVCDVQVELGRSFGAYDVRWLHANTINERTLVAELL</sequence>
<evidence type="ECO:0000259" key="1">
    <source>
        <dbReference type="Pfam" id="PF01728"/>
    </source>
</evidence>
<proteinExistence type="predicted"/>
<evidence type="ECO:0000313" key="2">
    <source>
        <dbReference type="EMBL" id="ETV92634.1"/>
    </source>
</evidence>
<dbReference type="Gene3D" id="3.40.50.150">
    <property type="entry name" value="Vaccinia Virus protein VP39"/>
    <property type="match status" value="1"/>
</dbReference>
<dbReference type="VEuPathDB" id="FungiDB:H310_13083"/>
<feature type="domain" description="Ribosomal RNA methyltransferase FtsJ" evidence="1">
    <location>
        <begin position="176"/>
        <end position="269"/>
    </location>
</feature>
<dbReference type="GeneID" id="20090133"/>
<dbReference type="GO" id="GO:0008168">
    <property type="term" value="F:methyltransferase activity"/>
    <property type="evidence" value="ECO:0007669"/>
    <property type="project" value="InterPro"/>
</dbReference>
<dbReference type="SUPFAM" id="SSF53335">
    <property type="entry name" value="S-adenosyl-L-methionine-dependent methyltransferases"/>
    <property type="match status" value="1"/>
</dbReference>
<organism evidence="2">
    <name type="scientific">Aphanomyces invadans</name>
    <dbReference type="NCBI Taxonomy" id="157072"/>
    <lineage>
        <taxon>Eukaryota</taxon>
        <taxon>Sar</taxon>
        <taxon>Stramenopiles</taxon>
        <taxon>Oomycota</taxon>
        <taxon>Saprolegniomycetes</taxon>
        <taxon>Saprolegniales</taxon>
        <taxon>Verrucalvaceae</taxon>
        <taxon>Aphanomyces</taxon>
    </lineage>
</organism>
<dbReference type="GO" id="GO:0032259">
    <property type="term" value="P:methylation"/>
    <property type="evidence" value="ECO:0007669"/>
    <property type="project" value="InterPro"/>
</dbReference>
<dbReference type="OrthoDB" id="20105at2759"/>
<gene>
    <name evidence="2" type="ORF">H310_13083</name>
</gene>
<dbReference type="AlphaFoldDB" id="A0A024TF44"/>
<dbReference type="InterPro" id="IPR029063">
    <property type="entry name" value="SAM-dependent_MTases_sf"/>
</dbReference>
<dbReference type="RefSeq" id="XP_008878670.1">
    <property type="nucleotide sequence ID" value="XM_008880448.1"/>
</dbReference>
<dbReference type="PANTHER" id="PTHR37524">
    <property type="entry name" value="RIBOSOMAL RNA LARGE SUBUNIT METHYLTRANSFERASE M"/>
    <property type="match status" value="1"/>
</dbReference>
<dbReference type="EMBL" id="KI913998">
    <property type="protein sequence ID" value="ETV92634.1"/>
    <property type="molecule type" value="Genomic_DNA"/>
</dbReference>
<dbReference type="InterPro" id="IPR002877">
    <property type="entry name" value="RNA_MeTrfase_FtsJ_dom"/>
</dbReference>
<dbReference type="eggNOG" id="ENOG502S0GA">
    <property type="taxonomic scope" value="Eukaryota"/>
</dbReference>
<name>A0A024TF44_9STRA</name>
<dbReference type="Pfam" id="PF01728">
    <property type="entry name" value="FtsJ"/>
    <property type="match status" value="1"/>
</dbReference>
<dbReference type="PANTHER" id="PTHR37524:SF2">
    <property type="entry name" value="RIBOSOMAL RNA METHYLTRANSFERASE FTSJ DOMAIN-CONTAINING PROTEIN"/>
    <property type="match status" value="1"/>
</dbReference>
<reference evidence="2" key="1">
    <citation type="submission" date="2013-12" db="EMBL/GenBank/DDBJ databases">
        <title>The Genome Sequence of Aphanomyces invadans NJM9701.</title>
        <authorList>
            <consortium name="The Broad Institute Genomics Platform"/>
            <person name="Russ C."/>
            <person name="Tyler B."/>
            <person name="van West P."/>
            <person name="Dieguez-Uribeondo J."/>
            <person name="Young S.K."/>
            <person name="Zeng Q."/>
            <person name="Gargeya S."/>
            <person name="Fitzgerald M."/>
            <person name="Abouelleil A."/>
            <person name="Alvarado L."/>
            <person name="Chapman S.B."/>
            <person name="Gainer-Dewar J."/>
            <person name="Goldberg J."/>
            <person name="Griggs A."/>
            <person name="Gujja S."/>
            <person name="Hansen M."/>
            <person name="Howarth C."/>
            <person name="Imamovic A."/>
            <person name="Ireland A."/>
            <person name="Larimer J."/>
            <person name="McCowan C."/>
            <person name="Murphy C."/>
            <person name="Pearson M."/>
            <person name="Poon T.W."/>
            <person name="Priest M."/>
            <person name="Roberts A."/>
            <person name="Saif S."/>
            <person name="Shea T."/>
            <person name="Sykes S."/>
            <person name="Wortman J."/>
            <person name="Nusbaum C."/>
            <person name="Birren B."/>
        </authorList>
    </citation>
    <scope>NUCLEOTIDE SEQUENCE [LARGE SCALE GENOMIC DNA]</scope>
    <source>
        <strain evidence="2">NJM9701</strain>
    </source>
</reference>
<protein>
    <recommendedName>
        <fullName evidence="1">Ribosomal RNA methyltransferase FtsJ domain-containing protein</fullName>
    </recommendedName>
</protein>
<accession>A0A024TF44</accession>